<protein>
    <submittedName>
        <fullName evidence="8">DgyrCDS3849</fullName>
    </submittedName>
</protein>
<evidence type="ECO:0000256" key="3">
    <source>
        <dbReference type="ARBA" id="ARBA00022679"/>
    </source>
</evidence>
<dbReference type="Gene3D" id="3.40.220.10">
    <property type="entry name" value="Leucine Aminopeptidase, subunit E, domain 1"/>
    <property type="match status" value="1"/>
</dbReference>
<dbReference type="SMART" id="SM00506">
    <property type="entry name" value="A1pp"/>
    <property type="match status" value="1"/>
</dbReference>
<dbReference type="InterPro" id="IPR052056">
    <property type="entry name" value="Mono-ARTD/PARP"/>
</dbReference>
<evidence type="ECO:0000259" key="7">
    <source>
        <dbReference type="PROSITE" id="PS51154"/>
    </source>
</evidence>
<reference evidence="8 9" key="1">
    <citation type="submission" date="2020-08" db="EMBL/GenBank/DDBJ databases">
        <authorList>
            <person name="Hejnol A."/>
        </authorList>
    </citation>
    <scope>NUCLEOTIDE SEQUENCE [LARGE SCALE GENOMIC DNA]</scope>
</reference>
<dbReference type="PANTHER" id="PTHR14453">
    <property type="entry name" value="PARP/ZINC FINGER CCCH TYPE DOMAIN CONTAINING PROTEIN"/>
    <property type="match status" value="1"/>
</dbReference>
<gene>
    <name evidence="8" type="ORF">DGYR_LOCUS3619</name>
</gene>
<feature type="compositionally biased region" description="Low complexity" evidence="6">
    <location>
        <begin position="7"/>
        <end position="18"/>
    </location>
</feature>
<comment type="caution">
    <text evidence="8">The sequence shown here is derived from an EMBL/GenBank/DDBJ whole genome shotgun (WGS) entry which is preliminary data.</text>
</comment>
<dbReference type="GO" id="GO:0010629">
    <property type="term" value="P:negative regulation of gene expression"/>
    <property type="evidence" value="ECO:0007669"/>
    <property type="project" value="TreeGrafter"/>
</dbReference>
<keyword evidence="9" id="KW-1185">Reference proteome</keyword>
<dbReference type="PROSITE" id="PS51154">
    <property type="entry name" value="MACRO"/>
    <property type="match status" value="1"/>
</dbReference>
<dbReference type="GO" id="GO:0005737">
    <property type="term" value="C:cytoplasm"/>
    <property type="evidence" value="ECO:0007669"/>
    <property type="project" value="TreeGrafter"/>
</dbReference>
<keyword evidence="5" id="KW-0539">Nucleus</keyword>
<keyword evidence="3" id="KW-0808">Transferase</keyword>
<dbReference type="InterPro" id="IPR002589">
    <property type="entry name" value="Macro_dom"/>
</dbReference>
<feature type="compositionally biased region" description="Polar residues" evidence="6">
    <location>
        <begin position="29"/>
        <end position="40"/>
    </location>
</feature>
<dbReference type="GO" id="GO:0005634">
    <property type="term" value="C:nucleus"/>
    <property type="evidence" value="ECO:0007669"/>
    <property type="project" value="UniProtKB-SubCell"/>
</dbReference>
<dbReference type="GO" id="GO:0016757">
    <property type="term" value="F:glycosyltransferase activity"/>
    <property type="evidence" value="ECO:0007669"/>
    <property type="project" value="UniProtKB-KW"/>
</dbReference>
<keyword evidence="4" id="KW-0520">NAD</keyword>
<feature type="domain" description="Macro" evidence="7">
    <location>
        <begin position="1191"/>
        <end position="1365"/>
    </location>
</feature>
<feature type="compositionally biased region" description="Basic and acidic residues" evidence="6">
    <location>
        <begin position="19"/>
        <end position="28"/>
    </location>
</feature>
<evidence type="ECO:0000256" key="6">
    <source>
        <dbReference type="SAM" id="MobiDB-lite"/>
    </source>
</evidence>
<dbReference type="GO" id="GO:0003714">
    <property type="term" value="F:transcription corepressor activity"/>
    <property type="evidence" value="ECO:0007669"/>
    <property type="project" value="TreeGrafter"/>
</dbReference>
<feature type="region of interest" description="Disordered" evidence="6">
    <location>
        <begin position="1"/>
        <end position="42"/>
    </location>
</feature>
<dbReference type="EMBL" id="CAJFCJ010000005">
    <property type="protein sequence ID" value="CAD5114807.1"/>
    <property type="molecule type" value="Genomic_DNA"/>
</dbReference>
<organism evidence="8 9">
    <name type="scientific">Dimorphilus gyrociliatus</name>
    <dbReference type="NCBI Taxonomy" id="2664684"/>
    <lineage>
        <taxon>Eukaryota</taxon>
        <taxon>Metazoa</taxon>
        <taxon>Spiralia</taxon>
        <taxon>Lophotrochozoa</taxon>
        <taxon>Annelida</taxon>
        <taxon>Polychaeta</taxon>
        <taxon>Polychaeta incertae sedis</taxon>
        <taxon>Dinophilidae</taxon>
        <taxon>Dimorphilus</taxon>
    </lineage>
</organism>
<dbReference type="OrthoDB" id="10052316at2759"/>
<evidence type="ECO:0000256" key="4">
    <source>
        <dbReference type="ARBA" id="ARBA00023027"/>
    </source>
</evidence>
<keyword evidence="2" id="KW-0328">Glycosyltransferase</keyword>
<dbReference type="Proteomes" id="UP000549394">
    <property type="component" value="Unassembled WGS sequence"/>
</dbReference>
<comment type="subcellular location">
    <subcellularLocation>
        <location evidence="1">Nucleus</location>
    </subcellularLocation>
</comment>
<proteinExistence type="predicted"/>
<accession>A0A7I8VF42</accession>
<dbReference type="Pfam" id="PF01661">
    <property type="entry name" value="Macro"/>
    <property type="match status" value="1"/>
</dbReference>
<dbReference type="InterPro" id="IPR043472">
    <property type="entry name" value="Macro_dom-like"/>
</dbReference>
<evidence type="ECO:0000313" key="8">
    <source>
        <dbReference type="EMBL" id="CAD5114807.1"/>
    </source>
</evidence>
<evidence type="ECO:0000256" key="5">
    <source>
        <dbReference type="ARBA" id="ARBA00023242"/>
    </source>
</evidence>
<dbReference type="SUPFAM" id="SSF52949">
    <property type="entry name" value="Macro domain-like"/>
    <property type="match status" value="1"/>
</dbReference>
<evidence type="ECO:0000256" key="2">
    <source>
        <dbReference type="ARBA" id="ARBA00022676"/>
    </source>
</evidence>
<dbReference type="PANTHER" id="PTHR14453:SF67">
    <property type="entry name" value="POLY [ADP-RIBOSE] POLYMERASE"/>
    <property type="match status" value="1"/>
</dbReference>
<evidence type="ECO:0000313" key="9">
    <source>
        <dbReference type="Proteomes" id="UP000549394"/>
    </source>
</evidence>
<evidence type="ECO:0000256" key="1">
    <source>
        <dbReference type="ARBA" id="ARBA00004123"/>
    </source>
</evidence>
<sequence>MSDAQKSSDSSTENSNTEKNMEENDKCSSEGNQQSSINNEDNQDNILKDERTFTSQVSLEVNCKNEHDKETPIIDNSMKNDINIREEASVTEAVCLDQQSEDENIPAKTTHKRGYEETACTENEIPRVAVLNAQKIELDELKELFSSEETNGEDFDEIVRKSEVVYIRYKSFDVTRKVLKACSKGILFKKRMLYVLEEGNHYVYVEKKNKESDLDDFDLRIKFEIARNELDETLKQAIENIYCKKYSALINYYRDKYATHIICRNKETALKDYNIYSPASINVTGGFLKRTIKIIAADKVINRLHDVMDILRSQAKVIDTIILPKMSFVTFEKIEDAKYFIETKDDIVCYMKIEFFPLDLKEYALYQIDKAEKNDITVAPIKVPPSVTNCCGYSSCSFMIKQEKDCFYDEFEGVKRKIAEYSSTFEIDFETDSEVYYNFKNYSNLEEFLRKEKQFLGSKKVDYHIQKQLTNPSKPLSFSDSFIILCNLPKLETIDELKNKLREYTNSDCKAFFSPKESNKYKALIYFYEPIDVENLELRFGIHSFKSKMLVVDRVDDGKIKFCLHNSNITLKDLKVTLEKNNICKCDSRLIEDEIEILLKEERVRDLKLFINNEMKYKSKVLEFLPYIETFGKIPHNFPFHQPRSGIVDCFLYETEFTSFIIFSVEYRRKLFDCLRKFKAKFSINRVDDSIEIRYNYNEKVCDLQYSWKEDVETELNKFFKKLDKYLFKFSTSDYKIITKYGFELDGILIQHDSNCCVVFKGPVTDIRTIKEVLKNKLQEHDILKEMDFDVESPSNKEFLLNKKDILKILRKDHIIVFDSKPKCTTELGIIIVQENRKGIVKSLTYFLRDCTTRKKSISSFPRSSFEQQLKEKIDNKNSYSLSFDKKNLFITAESKEIATEIETIFDNITKSFKYESFDLEIKFFDKNKENISKLEKKYHIEFTKTKQKNFYKLEIEGPIKDVDDFICQLKLLREKKDITISKIISESHAKYLKKLLKSSFTPYNRQLFELKDGVNIGIGELHNRQIIKNNKDTLTIQISHKFSQDALKDVIIFPDICIKRCFEGEDREIRNIITETCEKITLKSGATAYYIDKWDSEKISQMTKILKKIDKDGQQIIQIPLISKEISNKQQHIQDLVSLIFKVLFIDKLALDFEDLQTIQIITHSQKSTENFKPILHKRVNDLLQNSESYDTFEYIDFPPSILKVKYGDLTSEKADVIAYSNSRSLNFNKGIAKALSDAAGEDLEKECKIRNFRENITVTKGFKLHCRYVFHLYLEKSSSDRNYTKLDEILKICFTEAKSLKVKSLSLPLLGAGYLNYPDEYVIDTIKHISDKYGRENGLEKVTIVIQSEHILNKVEKQLSILPWVEKTDHFLLYNKVQIFVEQLKLTSFTTDALICPIPESNSPKLPITEYICNHFRILLNHNELKKKEVICTKIDKRTIIFSKPASGIKEQLFRALSTAEENNLRSITFPSFADNIWNDQPNHTDLFNIIEMYFKNKLSCIKRIELFTRKQCDRDAFRDTALHKCYNYYEAKFIGKDLETLNKECTKLCKKVQTTVITLNTTCIQNKKQQYKDVLNKSDTVDKMCLGNEIFLTGLEKDVNEVKKELNNGKQSLIKILISY</sequence>
<name>A0A7I8VF42_9ANNE</name>